<dbReference type="InterPro" id="IPR032710">
    <property type="entry name" value="NTF2-like_dom_sf"/>
</dbReference>
<dbReference type="Gene3D" id="3.10.450.50">
    <property type="match status" value="1"/>
</dbReference>
<evidence type="ECO:0000313" key="1">
    <source>
        <dbReference type="EMBL" id="PSH61140.1"/>
    </source>
</evidence>
<proteinExistence type="predicted"/>
<protein>
    <recommendedName>
        <fullName evidence="3">SnoaL-like domain-containing protein</fullName>
    </recommendedName>
</protein>
<accession>A0A2P7B3X4</accession>
<evidence type="ECO:0008006" key="3">
    <source>
        <dbReference type="Google" id="ProtNLM"/>
    </source>
</evidence>
<organism evidence="1 2">
    <name type="scientific">Phyllobacterium sophorae</name>
    <dbReference type="NCBI Taxonomy" id="1520277"/>
    <lineage>
        <taxon>Bacteria</taxon>
        <taxon>Pseudomonadati</taxon>
        <taxon>Pseudomonadota</taxon>
        <taxon>Alphaproteobacteria</taxon>
        <taxon>Hyphomicrobiales</taxon>
        <taxon>Phyllobacteriaceae</taxon>
        <taxon>Phyllobacterium</taxon>
    </lineage>
</organism>
<sequence length="88" mass="9859">MAGILNDLGDDRQARHFESNTLLHAQDKDTVIGKTTLLVTIQWADMEVPNLDYTAVLKATFARGTDNVWRFSRLTLITDTPGTQARAR</sequence>
<dbReference type="EMBL" id="PGGM01000014">
    <property type="protein sequence ID" value="PSH61140.1"/>
    <property type="molecule type" value="Genomic_DNA"/>
</dbReference>
<gene>
    <name evidence="1" type="ORF">CU103_24680</name>
</gene>
<dbReference type="AlphaFoldDB" id="A0A2P7B3X4"/>
<dbReference type="SUPFAM" id="SSF54427">
    <property type="entry name" value="NTF2-like"/>
    <property type="match status" value="1"/>
</dbReference>
<keyword evidence="2" id="KW-1185">Reference proteome</keyword>
<evidence type="ECO:0000313" key="2">
    <source>
        <dbReference type="Proteomes" id="UP000241764"/>
    </source>
</evidence>
<dbReference type="Proteomes" id="UP000241764">
    <property type="component" value="Unassembled WGS sequence"/>
</dbReference>
<name>A0A2P7B3X4_9HYPH</name>
<reference evidence="2" key="1">
    <citation type="submission" date="2017-11" db="EMBL/GenBank/DDBJ databases">
        <authorList>
            <person name="Kuznetsova I."/>
            <person name="Sazanova A."/>
            <person name="Chirak E."/>
            <person name="Safronova V."/>
            <person name="Willems A."/>
        </authorList>
    </citation>
    <scope>NUCLEOTIDE SEQUENCE [LARGE SCALE GENOMIC DNA]</scope>
    <source>
        <strain evidence="2">CCBAU 03422</strain>
    </source>
</reference>
<comment type="caution">
    <text evidence="1">The sequence shown here is derived from an EMBL/GenBank/DDBJ whole genome shotgun (WGS) entry which is preliminary data.</text>
</comment>